<gene>
    <name evidence="2" type="ORF">HT576_15730</name>
    <name evidence="3" type="ORF">HTZ84_04730</name>
</gene>
<accession>A0A8J8GNJ1</accession>
<evidence type="ECO:0000313" key="2">
    <source>
        <dbReference type="EMBL" id="NUB92463.1"/>
    </source>
</evidence>
<dbReference type="OrthoDB" id="242585at2157"/>
<evidence type="ECO:0000313" key="3">
    <source>
        <dbReference type="EMBL" id="NUC71620.1"/>
    </source>
</evidence>
<dbReference type="EMBL" id="JABUQZ010000001">
    <property type="protein sequence ID" value="NUC71620.1"/>
    <property type="molecule type" value="Genomic_DNA"/>
</dbReference>
<evidence type="ECO:0000313" key="4">
    <source>
        <dbReference type="Proteomes" id="UP000728647"/>
    </source>
</evidence>
<dbReference type="AlphaFoldDB" id="A0A8J8GNJ1"/>
<dbReference type="Pfam" id="PF25956">
    <property type="entry name" value="DUF7993"/>
    <property type="match status" value="1"/>
</dbReference>
<dbReference type="EMBL" id="JABURA010000001">
    <property type="protein sequence ID" value="NUB92463.1"/>
    <property type="molecule type" value="Genomic_DNA"/>
</dbReference>
<dbReference type="Proteomes" id="UP000728647">
    <property type="component" value="Unassembled WGS sequence"/>
</dbReference>
<organism evidence="2 4">
    <name type="scientific">Haloterrigena gelatinilytica</name>
    <dbReference type="NCBI Taxonomy" id="2741724"/>
    <lineage>
        <taxon>Archaea</taxon>
        <taxon>Methanobacteriati</taxon>
        <taxon>Methanobacteriota</taxon>
        <taxon>Stenosarchaea group</taxon>
        <taxon>Halobacteria</taxon>
        <taxon>Halobacteriales</taxon>
        <taxon>Natrialbaceae</taxon>
        <taxon>Haloterrigena</taxon>
    </lineage>
</organism>
<comment type="caution">
    <text evidence="2">The sequence shown here is derived from an EMBL/GenBank/DDBJ whole genome shotgun (WGS) entry which is preliminary data.</text>
</comment>
<evidence type="ECO:0000259" key="1">
    <source>
        <dbReference type="Pfam" id="PF25956"/>
    </source>
</evidence>
<protein>
    <recommendedName>
        <fullName evidence="1">DUF7993 domain-containing protein</fullName>
    </recommendedName>
</protein>
<reference evidence="2 5" key="1">
    <citation type="submission" date="2020-06" db="EMBL/GenBank/DDBJ databases">
        <title>Haloterrigena sp. nov., an extremely halophilic archaeon isolated from a saline sediment.</title>
        <authorList>
            <person name="Liu B.-B."/>
        </authorList>
    </citation>
    <scope>NUCLEOTIDE SEQUENCE</scope>
    <source>
        <strain evidence="2">SYSU A121-1</strain>
        <strain evidence="3 5">SYSU A558-1</strain>
    </source>
</reference>
<evidence type="ECO:0000313" key="5">
    <source>
        <dbReference type="Proteomes" id="UP001016761"/>
    </source>
</evidence>
<proteinExistence type="predicted"/>
<feature type="domain" description="DUF7993" evidence="1">
    <location>
        <begin position="1"/>
        <end position="133"/>
    </location>
</feature>
<dbReference type="RefSeq" id="WP_174679615.1">
    <property type="nucleotide sequence ID" value="NZ_JABUQZ010000001.1"/>
</dbReference>
<dbReference type="InterPro" id="IPR058306">
    <property type="entry name" value="DUF7993"/>
</dbReference>
<name>A0A8J8GNJ1_9EURY</name>
<sequence>MVEERITDGRRIAELLASELDGREDDELASIEVANADRDVEPTTDGARAYDVALAPPRSDDAERIARVFVHEDRARLEFETGQEVAAEAAQDLELRVRPKATRPPRTLVFVESGAAVKRATDVVKAVVRAEKTESF</sequence>
<dbReference type="Proteomes" id="UP001016761">
    <property type="component" value="Unassembled WGS sequence"/>
</dbReference>
<keyword evidence="5" id="KW-1185">Reference proteome</keyword>